<protein>
    <recommendedName>
        <fullName evidence="2">DUF306 domain-containing protein</fullName>
    </recommendedName>
</protein>
<dbReference type="eggNOG" id="COG3187">
    <property type="taxonomic scope" value="Bacteria"/>
</dbReference>
<dbReference type="InterPro" id="IPR005184">
    <property type="entry name" value="DUF306_Meta_HslJ"/>
</dbReference>
<dbReference type="PANTHER" id="PTHR35535">
    <property type="entry name" value="HEAT SHOCK PROTEIN HSLJ"/>
    <property type="match status" value="1"/>
</dbReference>
<dbReference type="RefSeq" id="WP_021248177.1">
    <property type="nucleotide sequence ID" value="NZ_ATJV01000035.1"/>
</dbReference>
<dbReference type="PATRIC" id="fig|1348657.5.peg.730"/>
<dbReference type="STRING" id="1348657.M622_10955"/>
<evidence type="ECO:0000313" key="4">
    <source>
        <dbReference type="Proteomes" id="UP000015455"/>
    </source>
</evidence>
<proteinExistence type="predicted"/>
<keyword evidence="1" id="KW-0732">Signal</keyword>
<dbReference type="InterPro" id="IPR036328">
    <property type="entry name" value="MliC_sf"/>
</dbReference>
<organism evidence="3 4">
    <name type="scientific">Thauera terpenica 58Eu</name>
    <dbReference type="NCBI Taxonomy" id="1348657"/>
    <lineage>
        <taxon>Bacteria</taxon>
        <taxon>Pseudomonadati</taxon>
        <taxon>Pseudomonadota</taxon>
        <taxon>Betaproteobacteria</taxon>
        <taxon>Rhodocyclales</taxon>
        <taxon>Zoogloeaceae</taxon>
        <taxon>Thauera</taxon>
    </lineage>
</organism>
<dbReference type="Gene3D" id="2.40.128.270">
    <property type="match status" value="1"/>
</dbReference>
<dbReference type="Pfam" id="PF03724">
    <property type="entry name" value="META"/>
    <property type="match status" value="1"/>
</dbReference>
<keyword evidence="4" id="KW-1185">Reference proteome</keyword>
<evidence type="ECO:0000313" key="3">
    <source>
        <dbReference type="EMBL" id="EPZ16816.1"/>
    </source>
</evidence>
<evidence type="ECO:0000259" key="2">
    <source>
        <dbReference type="Pfam" id="PF03724"/>
    </source>
</evidence>
<feature type="signal peptide" evidence="1">
    <location>
        <begin position="1"/>
        <end position="27"/>
    </location>
</feature>
<dbReference type="EMBL" id="ATJV01000035">
    <property type="protein sequence ID" value="EPZ16816.1"/>
    <property type="molecule type" value="Genomic_DNA"/>
</dbReference>
<dbReference type="Proteomes" id="UP000015455">
    <property type="component" value="Unassembled WGS sequence"/>
</dbReference>
<name>S9ZQ98_9RHOO</name>
<feature type="domain" description="DUF306" evidence="2">
    <location>
        <begin position="230"/>
        <end position="331"/>
    </location>
</feature>
<dbReference type="eggNOG" id="COG3650">
    <property type="taxonomic scope" value="Bacteria"/>
</dbReference>
<dbReference type="Gene3D" id="2.40.128.200">
    <property type="match status" value="1"/>
</dbReference>
<dbReference type="PROSITE" id="PS51257">
    <property type="entry name" value="PROKAR_LIPOPROTEIN"/>
    <property type="match status" value="1"/>
</dbReference>
<dbReference type="SUPFAM" id="SSF141488">
    <property type="entry name" value="YdhA-like"/>
    <property type="match status" value="1"/>
</dbReference>
<comment type="caution">
    <text evidence="3">The sequence shown here is derived from an EMBL/GenBank/DDBJ whole genome shotgun (WGS) entry which is preliminary data.</text>
</comment>
<accession>S9ZQ98</accession>
<dbReference type="InterPro" id="IPR053147">
    <property type="entry name" value="Hsp_HslJ-like"/>
</dbReference>
<dbReference type="PANTHER" id="PTHR35535:SF1">
    <property type="entry name" value="HEAT SHOCK PROTEIN HSLJ"/>
    <property type="match status" value="1"/>
</dbReference>
<dbReference type="InterPro" id="IPR038670">
    <property type="entry name" value="HslJ-like_sf"/>
</dbReference>
<reference evidence="3 4" key="1">
    <citation type="submission" date="2013-06" db="EMBL/GenBank/DDBJ databases">
        <title>Draft genome sequence of Thauera terpenica.</title>
        <authorList>
            <person name="Liu B."/>
            <person name="Frostegard A.H."/>
            <person name="Shapleigh J.P."/>
        </authorList>
    </citation>
    <scope>NUCLEOTIDE SEQUENCE [LARGE SCALE GENOMIC DNA]</scope>
    <source>
        <strain evidence="3 4">58Eu</strain>
    </source>
</reference>
<dbReference type="AlphaFoldDB" id="S9ZQ98"/>
<evidence type="ECO:0000256" key="1">
    <source>
        <dbReference type="SAM" id="SignalP"/>
    </source>
</evidence>
<feature type="chain" id="PRO_5004573721" description="DUF306 domain-containing protein" evidence="1">
    <location>
        <begin position="28"/>
        <end position="336"/>
    </location>
</feature>
<dbReference type="OrthoDB" id="423130at2"/>
<gene>
    <name evidence="3" type="ORF">M622_10955</name>
</gene>
<sequence length="336" mass="35396">MSLSRNATLGVLSALLLSACSLFGERAAEPSVAAPAPALAAAVARMATSTLLEERYRCGARVATLRQLGDGASLAVDGRSWALRPEPVASGVKRVAVDDERTLLWTKGNAALLEIEGVRQPECTLLSEDRVQFRAVGNEPGWRLDVTARALVLLTDDGDTRIVAPGPLLEARAGLRHYRADSVDGELSATVVERLCVDSMSAMPHPAAVEVSWQGQTLRGCGGEPVELLLGEVWQVVDSEGAGGADLPQMTLAFGSDGRIAGIAACNRYSGAFSLSGEGLRLSQLSTTRMACAPALMDREQRFLAALGAVTGFAIGADGSLELKSGERVLMRARRK</sequence>